<protein>
    <submittedName>
        <fullName evidence="1">Uncharacterized protein</fullName>
    </submittedName>
</protein>
<sequence>MMDNLIKEEDHEDDEEMEVFMSSENRISDLPDYKGCLSLLEYCPLFEGDACENCYLWVMKEYGVSDSWSKQYNIVPEGRVQRLVGITRFDEIVYESQEDKVVLYNFESHETKYSSTSFGSPYRFNVVPSIESLLFLEGEDGILDLESSFEGTSCKGTRTSSVKEEEESLKQTSVEEEEESLKKTSR</sequence>
<organism evidence="1 2">
    <name type="scientific">Vaccinium darrowii</name>
    <dbReference type="NCBI Taxonomy" id="229202"/>
    <lineage>
        <taxon>Eukaryota</taxon>
        <taxon>Viridiplantae</taxon>
        <taxon>Streptophyta</taxon>
        <taxon>Embryophyta</taxon>
        <taxon>Tracheophyta</taxon>
        <taxon>Spermatophyta</taxon>
        <taxon>Magnoliopsida</taxon>
        <taxon>eudicotyledons</taxon>
        <taxon>Gunneridae</taxon>
        <taxon>Pentapetalae</taxon>
        <taxon>asterids</taxon>
        <taxon>Ericales</taxon>
        <taxon>Ericaceae</taxon>
        <taxon>Vaccinioideae</taxon>
        <taxon>Vaccinieae</taxon>
        <taxon>Vaccinium</taxon>
    </lineage>
</organism>
<dbReference type="EMBL" id="CM037155">
    <property type="protein sequence ID" value="KAH7846017.1"/>
    <property type="molecule type" value="Genomic_DNA"/>
</dbReference>
<comment type="caution">
    <text evidence="1">The sequence shown here is derived from an EMBL/GenBank/DDBJ whole genome shotgun (WGS) entry which is preliminary data.</text>
</comment>
<keyword evidence="2" id="KW-1185">Reference proteome</keyword>
<gene>
    <name evidence="1" type="ORF">Vadar_008694</name>
</gene>
<proteinExistence type="predicted"/>
<evidence type="ECO:0000313" key="2">
    <source>
        <dbReference type="Proteomes" id="UP000828048"/>
    </source>
</evidence>
<accession>A0ACB7XYG4</accession>
<name>A0ACB7XYG4_9ERIC</name>
<dbReference type="Proteomes" id="UP000828048">
    <property type="component" value="Chromosome 5"/>
</dbReference>
<evidence type="ECO:0000313" key="1">
    <source>
        <dbReference type="EMBL" id="KAH7846017.1"/>
    </source>
</evidence>
<reference evidence="1 2" key="1">
    <citation type="journal article" date="2021" name="Hortic Res">
        <title>High-quality reference genome and annotation aids understanding of berry development for evergreen blueberry (Vaccinium darrowii).</title>
        <authorList>
            <person name="Yu J."/>
            <person name="Hulse-Kemp A.M."/>
            <person name="Babiker E."/>
            <person name="Staton M."/>
        </authorList>
    </citation>
    <scope>NUCLEOTIDE SEQUENCE [LARGE SCALE GENOMIC DNA]</scope>
    <source>
        <strain evidence="2">cv. NJ 8807/NJ 8810</strain>
        <tissue evidence="1">Young leaf</tissue>
    </source>
</reference>